<keyword evidence="3" id="KW-1185">Reference proteome</keyword>
<sequence length="149" mass="18298">MLYVRKMKKTLRQNLQGLTKQEYKILKKMSHKSKDLYNETLYKVRQYFFNNGEYLSYYDNYERLKGESENYKVLPSQIAQQTMKHVDKAFKSFFNLIKEKKRRKIRQRSTPTKLPRKRRTLFTNLSKPKLPSQRKPHKNRCPKKFQRKI</sequence>
<organism evidence="2 3">
    <name type="scientific">Methanohalarchaeum thermophilum</name>
    <dbReference type="NCBI Taxonomy" id="1903181"/>
    <lineage>
        <taxon>Archaea</taxon>
        <taxon>Methanobacteriati</taxon>
        <taxon>Methanobacteriota</taxon>
        <taxon>Methanonatronarchaeia</taxon>
        <taxon>Methanonatronarchaeales</taxon>
        <taxon>Methanonatronarchaeaceae</taxon>
        <taxon>Candidatus Methanohalarchaeum</taxon>
    </lineage>
</organism>
<proteinExistence type="predicted"/>
<gene>
    <name evidence="2" type="ORF">BTN85_2143</name>
</gene>
<dbReference type="AlphaFoldDB" id="A0A1Q6DT42"/>
<name>A0A1Q6DT42_METT1</name>
<dbReference type="STRING" id="1903181.BTN85_2143"/>
<dbReference type="Proteomes" id="UP000185744">
    <property type="component" value="Unassembled WGS sequence"/>
</dbReference>
<reference evidence="2" key="1">
    <citation type="submission" date="2016-12" db="EMBL/GenBank/DDBJ databases">
        <title>Discovery of methanogenic haloarchaea.</title>
        <authorList>
            <person name="Sorokin D.Y."/>
            <person name="Makarova K.S."/>
            <person name="Abbas B."/>
            <person name="Ferrer M."/>
            <person name="Golyshin P.N."/>
        </authorList>
    </citation>
    <scope>NUCLEOTIDE SEQUENCE [LARGE SCALE GENOMIC DNA]</scope>
    <source>
        <strain evidence="2">HMET1</strain>
    </source>
</reference>
<feature type="compositionally biased region" description="Basic residues" evidence="1">
    <location>
        <begin position="132"/>
        <end position="149"/>
    </location>
</feature>
<evidence type="ECO:0000256" key="1">
    <source>
        <dbReference type="SAM" id="MobiDB-lite"/>
    </source>
</evidence>
<accession>A0A1Q6DT42</accession>
<dbReference type="EMBL" id="MSDW01000002">
    <property type="protein sequence ID" value="OKY77492.1"/>
    <property type="molecule type" value="Genomic_DNA"/>
</dbReference>
<comment type="caution">
    <text evidence="2">The sequence shown here is derived from an EMBL/GenBank/DDBJ whole genome shotgun (WGS) entry which is preliminary data.</text>
</comment>
<dbReference type="InParanoid" id="A0A1Q6DT42"/>
<evidence type="ECO:0000313" key="3">
    <source>
        <dbReference type="Proteomes" id="UP000185744"/>
    </source>
</evidence>
<feature type="region of interest" description="Disordered" evidence="1">
    <location>
        <begin position="125"/>
        <end position="149"/>
    </location>
</feature>
<evidence type="ECO:0000313" key="2">
    <source>
        <dbReference type="EMBL" id="OKY77492.1"/>
    </source>
</evidence>
<protein>
    <submittedName>
        <fullName evidence="2">IS605 OrfB-like transposable element containing RNAse H-like and Zn finger domain</fullName>
    </submittedName>
</protein>